<dbReference type="Proteomes" id="UP000005837">
    <property type="component" value="Unassembled WGS sequence"/>
</dbReference>
<protein>
    <submittedName>
        <fullName evidence="1">Uncharacterized protein</fullName>
    </submittedName>
</protein>
<sequence>MNTVLACFAVCIGCAGCWVSNVNLLYFNTRFQAQRLPENQLGDFQVAFWLGLG</sequence>
<reference evidence="1 2" key="1">
    <citation type="submission" date="2009-01" db="EMBL/GenBank/DDBJ databases">
        <authorList>
            <person name="Fulton L."/>
            <person name="Clifton S."/>
            <person name="Chinwalla A.T."/>
            <person name="Mitreva M."/>
            <person name="Sodergren E."/>
            <person name="Weinstock G."/>
            <person name="Clifton S."/>
            <person name="Dooling D.J."/>
            <person name="Fulton B."/>
            <person name="Minx P."/>
            <person name="Pepin K.H."/>
            <person name="Johnson M."/>
            <person name="Bhonagiri V."/>
            <person name="Nash W.E."/>
            <person name="Mardis E.R."/>
            <person name="Wilson R.K."/>
        </authorList>
    </citation>
    <scope>NUCLEOTIDE SEQUENCE [LARGE SCALE GENOMIC DNA]</scope>
    <source>
        <strain evidence="1 2">ATCC 23834</strain>
    </source>
</reference>
<organism evidence="1 2">
    <name type="scientific">Eikenella corrodens ATCC 23834</name>
    <dbReference type="NCBI Taxonomy" id="546274"/>
    <lineage>
        <taxon>Bacteria</taxon>
        <taxon>Pseudomonadati</taxon>
        <taxon>Pseudomonadota</taxon>
        <taxon>Betaproteobacteria</taxon>
        <taxon>Neisseriales</taxon>
        <taxon>Neisseriaceae</taxon>
        <taxon>Eikenella</taxon>
    </lineage>
</organism>
<dbReference type="AlphaFoldDB" id="C0DU14"/>
<dbReference type="EMBL" id="ACEA01000017">
    <property type="protein sequence ID" value="EEG24212.1"/>
    <property type="molecule type" value="Genomic_DNA"/>
</dbReference>
<accession>C0DU14</accession>
<evidence type="ECO:0000313" key="2">
    <source>
        <dbReference type="Proteomes" id="UP000005837"/>
    </source>
</evidence>
<dbReference type="HOGENOM" id="CLU_3061111_0_0_4"/>
<name>C0DU14_EIKCO</name>
<evidence type="ECO:0000313" key="1">
    <source>
        <dbReference type="EMBL" id="EEG24212.1"/>
    </source>
</evidence>
<proteinExistence type="predicted"/>
<gene>
    <name evidence="1" type="ORF">EIKCOROL_00845</name>
</gene>
<comment type="caution">
    <text evidence="1">The sequence shown here is derived from an EMBL/GenBank/DDBJ whole genome shotgun (WGS) entry which is preliminary data.</text>
</comment>